<evidence type="ECO:0000313" key="6">
    <source>
        <dbReference type="Proteomes" id="UP001596266"/>
    </source>
</evidence>
<dbReference type="PROSITE" id="PS00211">
    <property type="entry name" value="ABC_TRANSPORTER_1"/>
    <property type="match status" value="1"/>
</dbReference>
<dbReference type="Gene3D" id="2.40.50.100">
    <property type="match status" value="1"/>
</dbReference>
<dbReference type="InterPro" id="IPR013611">
    <property type="entry name" value="Transp-assoc_OB_typ2"/>
</dbReference>
<dbReference type="InterPro" id="IPR003439">
    <property type="entry name" value="ABC_transporter-like_ATP-bd"/>
</dbReference>
<comment type="caution">
    <text evidence="5">The sequence shown here is derived from an EMBL/GenBank/DDBJ whole genome shotgun (WGS) entry which is preliminary data.</text>
</comment>
<accession>A0ABW1WZZ7</accession>
<evidence type="ECO:0000256" key="3">
    <source>
        <dbReference type="ARBA" id="ARBA00022840"/>
    </source>
</evidence>
<name>A0ABW1WZZ7_9ACTN</name>
<dbReference type="InterPro" id="IPR050093">
    <property type="entry name" value="ABC_SmlMolc_Importer"/>
</dbReference>
<evidence type="ECO:0000313" key="5">
    <source>
        <dbReference type="EMBL" id="MFC6395814.1"/>
    </source>
</evidence>
<gene>
    <name evidence="5" type="ORF">ACFP57_02220</name>
</gene>
<dbReference type="EMBL" id="JBHSUA010000007">
    <property type="protein sequence ID" value="MFC6395814.1"/>
    <property type="molecule type" value="Genomic_DNA"/>
</dbReference>
<dbReference type="SUPFAM" id="SSF50331">
    <property type="entry name" value="MOP-like"/>
    <property type="match status" value="1"/>
</dbReference>
<keyword evidence="6" id="KW-1185">Reference proteome</keyword>
<dbReference type="SUPFAM" id="SSF52540">
    <property type="entry name" value="P-loop containing nucleoside triphosphate hydrolases"/>
    <property type="match status" value="1"/>
</dbReference>
<dbReference type="InterPro" id="IPR027417">
    <property type="entry name" value="P-loop_NTPase"/>
</dbReference>
<dbReference type="InterPro" id="IPR003593">
    <property type="entry name" value="AAA+_ATPase"/>
</dbReference>
<feature type="domain" description="ABC transporter" evidence="4">
    <location>
        <begin position="21"/>
        <end position="251"/>
    </location>
</feature>
<reference evidence="6" key="1">
    <citation type="journal article" date="2019" name="Int. J. Syst. Evol. Microbiol.">
        <title>The Global Catalogue of Microorganisms (GCM) 10K type strain sequencing project: providing services to taxonomists for standard genome sequencing and annotation.</title>
        <authorList>
            <consortium name="The Broad Institute Genomics Platform"/>
            <consortium name="The Broad Institute Genome Sequencing Center for Infectious Disease"/>
            <person name="Wu L."/>
            <person name="Ma J."/>
        </authorList>
    </citation>
    <scope>NUCLEOTIDE SEQUENCE [LARGE SCALE GENOMIC DNA]</scope>
    <source>
        <strain evidence="6">CGMCC 1.15277</strain>
    </source>
</reference>
<evidence type="ECO:0000256" key="2">
    <source>
        <dbReference type="ARBA" id="ARBA00022741"/>
    </source>
</evidence>
<protein>
    <submittedName>
        <fullName evidence="5">ABC transporter ATP-binding protein</fullName>
    </submittedName>
</protein>
<dbReference type="InterPro" id="IPR017871">
    <property type="entry name" value="ABC_transporter-like_CS"/>
</dbReference>
<evidence type="ECO:0000256" key="1">
    <source>
        <dbReference type="ARBA" id="ARBA00022448"/>
    </source>
</evidence>
<keyword evidence="2" id="KW-0547">Nucleotide-binding</keyword>
<keyword evidence="1" id="KW-0813">Transport</keyword>
<dbReference type="Pfam" id="PF00005">
    <property type="entry name" value="ABC_tran"/>
    <property type="match status" value="1"/>
</dbReference>
<evidence type="ECO:0000259" key="4">
    <source>
        <dbReference type="PROSITE" id="PS50893"/>
    </source>
</evidence>
<dbReference type="Pfam" id="PF08402">
    <property type="entry name" value="TOBE_2"/>
    <property type="match status" value="1"/>
</dbReference>
<dbReference type="InterPro" id="IPR008995">
    <property type="entry name" value="Mo/tungstate-bd_C_term_dom"/>
</dbReference>
<dbReference type="Proteomes" id="UP001596266">
    <property type="component" value="Unassembled WGS sequence"/>
</dbReference>
<organism evidence="5 6">
    <name type="scientific">Luteococcus sanguinis</name>
    <dbReference type="NCBI Taxonomy" id="174038"/>
    <lineage>
        <taxon>Bacteria</taxon>
        <taxon>Bacillati</taxon>
        <taxon>Actinomycetota</taxon>
        <taxon>Actinomycetes</taxon>
        <taxon>Propionibacteriales</taxon>
        <taxon>Propionibacteriaceae</taxon>
        <taxon>Luteococcus</taxon>
    </lineage>
</organism>
<dbReference type="PANTHER" id="PTHR42781">
    <property type="entry name" value="SPERMIDINE/PUTRESCINE IMPORT ATP-BINDING PROTEIN POTA"/>
    <property type="match status" value="1"/>
</dbReference>
<dbReference type="Gene3D" id="3.40.50.300">
    <property type="entry name" value="P-loop containing nucleotide triphosphate hydrolases"/>
    <property type="match status" value="1"/>
</dbReference>
<dbReference type="RefSeq" id="WP_343884514.1">
    <property type="nucleotide sequence ID" value="NZ_BAAAKI010000002.1"/>
</dbReference>
<proteinExistence type="predicted"/>
<dbReference type="GO" id="GO:0005524">
    <property type="term" value="F:ATP binding"/>
    <property type="evidence" value="ECO:0007669"/>
    <property type="project" value="UniProtKB-KW"/>
</dbReference>
<sequence length="407" mass="43850">MRFRQGKADRADRREETAGDLALVGLAKSFGRDRVVDDLSLDVPRGSFFALVGPSGCGKTTTLRMVAGLERPDAGQIVLGSRDITELRPHERPVNTVFQSYALFPHLNVGENVAFGPRRRGVDPKVIGAQVADALAMVDLAGLESRRPGQLSGGQQQRVALARALVNRPELLLLDEPLGALDLKLRRQMQVELKRIQAETGITFVHVTHDQEEALSMADTVAVMNHGGIEQMGAPAELYELPRTAFVANFLGQSNLAEATVVGHEGELVELELAGQRVRALRSRSADPSARTALVGVRPEKVRVVAEGARVKGKSITNLLGRAVVADVSFLGVATQYLMDVPGAGRWVVHEQNRDVDAGARPGDVVTLAWDLRHTFTLPGTEDPLAGTEENIAQIEQTAAAEAASLR</sequence>
<dbReference type="PANTHER" id="PTHR42781:SF4">
    <property type="entry name" value="SPERMIDINE_PUTRESCINE IMPORT ATP-BINDING PROTEIN POTA"/>
    <property type="match status" value="1"/>
</dbReference>
<dbReference type="PROSITE" id="PS50893">
    <property type="entry name" value="ABC_TRANSPORTER_2"/>
    <property type="match status" value="1"/>
</dbReference>
<keyword evidence="3 5" id="KW-0067">ATP-binding</keyword>
<dbReference type="SMART" id="SM00382">
    <property type="entry name" value="AAA"/>
    <property type="match status" value="1"/>
</dbReference>